<name>A0A850P289_9PROT</name>
<organism evidence="1 2">
    <name type="scientific">Komagataeibacter swingsii</name>
    <dbReference type="NCBI Taxonomy" id="215220"/>
    <lineage>
        <taxon>Bacteria</taxon>
        <taxon>Pseudomonadati</taxon>
        <taxon>Pseudomonadota</taxon>
        <taxon>Alphaproteobacteria</taxon>
        <taxon>Acetobacterales</taxon>
        <taxon>Acetobacteraceae</taxon>
        <taxon>Komagataeibacter</taxon>
    </lineage>
</organism>
<dbReference type="EMBL" id="JABXXS010000010">
    <property type="protein sequence ID" value="NVN36506.1"/>
    <property type="molecule type" value="Genomic_DNA"/>
</dbReference>
<evidence type="ECO:0000313" key="1">
    <source>
        <dbReference type="EMBL" id="NVN36506.1"/>
    </source>
</evidence>
<sequence>MEIRKSALMGRFFCACLSRVFADSPLVKIPARSGAAFLKRRFRGLRTVRKVCLQDILETGRVFGEAFSQKLQGTPPFKKAAPKNFYFLSGYYFQTGF</sequence>
<reference evidence="1 2" key="1">
    <citation type="submission" date="2020-06" db="EMBL/GenBank/DDBJ databases">
        <title>Description of novel acetic acid bacteria.</title>
        <authorList>
            <person name="Sombolestani A."/>
        </authorList>
    </citation>
    <scope>NUCLEOTIDE SEQUENCE [LARGE SCALE GENOMIC DNA]</scope>
    <source>
        <strain evidence="1 2">LMG 25</strain>
    </source>
</reference>
<dbReference type="AlphaFoldDB" id="A0A850P289"/>
<gene>
    <name evidence="1" type="ORF">HUK81_06055</name>
</gene>
<protein>
    <submittedName>
        <fullName evidence="1">Uncharacterized protein</fullName>
    </submittedName>
</protein>
<dbReference type="Proteomes" id="UP000522590">
    <property type="component" value="Unassembled WGS sequence"/>
</dbReference>
<comment type="caution">
    <text evidence="1">The sequence shown here is derived from an EMBL/GenBank/DDBJ whole genome shotgun (WGS) entry which is preliminary data.</text>
</comment>
<proteinExistence type="predicted"/>
<accession>A0A850P289</accession>
<dbReference type="RefSeq" id="WP_176642793.1">
    <property type="nucleotide sequence ID" value="NZ_JABXXS010000010.1"/>
</dbReference>
<evidence type="ECO:0000313" key="2">
    <source>
        <dbReference type="Proteomes" id="UP000522590"/>
    </source>
</evidence>